<protein>
    <submittedName>
        <fullName evidence="1">Uncharacterized protein</fullName>
    </submittedName>
</protein>
<dbReference type="EMBL" id="FUYX01000005">
    <property type="protein sequence ID" value="SKB78935.1"/>
    <property type="molecule type" value="Genomic_DNA"/>
</dbReference>
<dbReference type="AlphaFoldDB" id="A0A0Q3I9I6"/>
<organism evidence="1 3">
    <name type="scientific">Bosea thiooxidans</name>
    <dbReference type="NCBI Taxonomy" id="53254"/>
    <lineage>
        <taxon>Bacteria</taxon>
        <taxon>Pseudomonadati</taxon>
        <taxon>Pseudomonadota</taxon>
        <taxon>Alphaproteobacteria</taxon>
        <taxon>Hyphomicrobiales</taxon>
        <taxon>Boseaceae</taxon>
        <taxon>Bosea</taxon>
    </lineage>
</organism>
<name>A0A0Q3I9I6_9HYPH</name>
<proteinExistence type="predicted"/>
<gene>
    <name evidence="1" type="ORF">ARD30_03580</name>
    <name evidence="2" type="ORF">SAMN05660750_02365</name>
</gene>
<reference evidence="2 4" key="2">
    <citation type="submission" date="2017-02" db="EMBL/GenBank/DDBJ databases">
        <authorList>
            <person name="Peterson S.W."/>
        </authorList>
    </citation>
    <scope>NUCLEOTIDE SEQUENCE [LARGE SCALE GENOMIC DNA]</scope>
    <source>
        <strain evidence="2 4">DSM 9653</strain>
    </source>
</reference>
<dbReference type="RefSeq" id="WP_055727259.1">
    <property type="nucleotide sequence ID" value="NZ_FUYX01000005.1"/>
</dbReference>
<evidence type="ECO:0000313" key="1">
    <source>
        <dbReference type="EMBL" id="KQK31493.1"/>
    </source>
</evidence>
<reference evidence="1 3" key="1">
    <citation type="submission" date="2015-10" db="EMBL/GenBank/DDBJ databases">
        <title>Draft genome of Bosea thiooxidans.</title>
        <authorList>
            <person name="Wang X."/>
        </authorList>
    </citation>
    <scope>NUCLEOTIDE SEQUENCE [LARGE SCALE GENOMIC DNA]</scope>
    <source>
        <strain evidence="1 3">CGMCC 9174</strain>
    </source>
</reference>
<dbReference type="Proteomes" id="UP000051562">
    <property type="component" value="Unassembled WGS sequence"/>
</dbReference>
<evidence type="ECO:0000313" key="3">
    <source>
        <dbReference type="Proteomes" id="UP000051562"/>
    </source>
</evidence>
<sequence length="75" mass="7970">MAQEVTAGNVAAVQKTLEKEILAALQRVGLQTYELESIALKPKADKTVSGLLPGCELKCKLVGFPPKLECEVVCG</sequence>
<dbReference type="Proteomes" id="UP000190130">
    <property type="component" value="Unassembled WGS sequence"/>
</dbReference>
<dbReference type="STRING" id="53254.SAMN05660750_02365"/>
<accession>A0A0Q3I9I6</accession>
<dbReference type="EMBL" id="LMAR01000023">
    <property type="protein sequence ID" value="KQK31493.1"/>
    <property type="molecule type" value="Genomic_DNA"/>
</dbReference>
<evidence type="ECO:0000313" key="2">
    <source>
        <dbReference type="EMBL" id="SKB78935.1"/>
    </source>
</evidence>
<evidence type="ECO:0000313" key="4">
    <source>
        <dbReference type="Proteomes" id="UP000190130"/>
    </source>
</evidence>
<keyword evidence="3" id="KW-1185">Reference proteome</keyword>